<evidence type="ECO:0000256" key="1">
    <source>
        <dbReference type="SAM" id="Phobius"/>
    </source>
</evidence>
<evidence type="ECO:0000313" key="3">
    <source>
        <dbReference type="Proteomes" id="UP001500166"/>
    </source>
</evidence>
<dbReference type="RefSeq" id="WP_344223136.1">
    <property type="nucleotide sequence ID" value="NZ_BAAAQA010000001.1"/>
</dbReference>
<gene>
    <name evidence="2" type="ORF">GCM10009824_01150</name>
</gene>
<sequence>MLDWLQTSVEAAGPLAQAFFLMLGGAIPFIESYGSSFLGVFVGVPLYIAVPFAVLGNIVSMLVLVLGAEKLHNLFRKNKPAAEPSKRKQKFYRLFEKYGVAGVSLIGQWFLPSQITSSMMAGAGVAKGKIILWQVIAIALWGVVFAGFATAGINFMGVA</sequence>
<feature type="transmembrane region" description="Helical" evidence="1">
    <location>
        <begin position="131"/>
        <end position="156"/>
    </location>
</feature>
<reference evidence="2 3" key="1">
    <citation type="journal article" date="2019" name="Int. J. Syst. Evol. Microbiol.">
        <title>The Global Catalogue of Microorganisms (GCM) 10K type strain sequencing project: providing services to taxonomists for standard genome sequencing and annotation.</title>
        <authorList>
            <consortium name="The Broad Institute Genomics Platform"/>
            <consortium name="The Broad Institute Genome Sequencing Center for Infectious Disease"/>
            <person name="Wu L."/>
            <person name="Ma J."/>
        </authorList>
    </citation>
    <scope>NUCLEOTIDE SEQUENCE [LARGE SCALE GENOMIC DNA]</scope>
    <source>
        <strain evidence="2 3">JCM 15914</strain>
    </source>
</reference>
<keyword evidence="1" id="KW-1133">Transmembrane helix</keyword>
<feature type="transmembrane region" description="Helical" evidence="1">
    <location>
        <begin position="36"/>
        <end position="67"/>
    </location>
</feature>
<keyword evidence="3" id="KW-1185">Reference proteome</keyword>
<protein>
    <recommendedName>
        <fullName evidence="4">Small multi-drug export protein</fullName>
    </recommendedName>
</protein>
<evidence type="ECO:0008006" key="4">
    <source>
        <dbReference type="Google" id="ProtNLM"/>
    </source>
</evidence>
<dbReference type="EMBL" id="BAAAQA010000001">
    <property type="protein sequence ID" value="GAA2108104.1"/>
    <property type="molecule type" value="Genomic_DNA"/>
</dbReference>
<accession>A0ABN2XC27</accession>
<feature type="transmembrane region" description="Helical" evidence="1">
    <location>
        <begin position="12"/>
        <end position="30"/>
    </location>
</feature>
<proteinExistence type="predicted"/>
<evidence type="ECO:0000313" key="2">
    <source>
        <dbReference type="EMBL" id="GAA2108104.1"/>
    </source>
</evidence>
<name>A0ABN2XC27_9MICC</name>
<keyword evidence="1" id="KW-0472">Membrane</keyword>
<keyword evidence="1" id="KW-0812">Transmembrane</keyword>
<organism evidence="2 3">
    <name type="scientific">Kocuria atrinae</name>
    <dbReference type="NCBI Taxonomy" id="592377"/>
    <lineage>
        <taxon>Bacteria</taxon>
        <taxon>Bacillati</taxon>
        <taxon>Actinomycetota</taxon>
        <taxon>Actinomycetes</taxon>
        <taxon>Micrococcales</taxon>
        <taxon>Micrococcaceae</taxon>
        <taxon>Kocuria</taxon>
    </lineage>
</organism>
<feature type="transmembrane region" description="Helical" evidence="1">
    <location>
        <begin position="94"/>
        <end position="111"/>
    </location>
</feature>
<dbReference type="Proteomes" id="UP001500166">
    <property type="component" value="Unassembled WGS sequence"/>
</dbReference>
<comment type="caution">
    <text evidence="2">The sequence shown here is derived from an EMBL/GenBank/DDBJ whole genome shotgun (WGS) entry which is preliminary data.</text>
</comment>